<reference evidence="1" key="1">
    <citation type="submission" date="2022-02" db="EMBL/GenBank/DDBJ databases">
        <authorList>
            <person name="Henning P.M."/>
            <person name="McCubbin A.G."/>
            <person name="Shore J.S."/>
        </authorList>
    </citation>
    <scope>NUCLEOTIDE SEQUENCE</scope>
    <source>
        <strain evidence="1">F60SS</strain>
        <tissue evidence="1">Leaves</tissue>
    </source>
</reference>
<evidence type="ECO:0000313" key="2">
    <source>
        <dbReference type="Proteomes" id="UP001141552"/>
    </source>
</evidence>
<dbReference type="AlphaFoldDB" id="A0A9Q0FLU1"/>
<protein>
    <recommendedName>
        <fullName evidence="3">Reverse transcriptase zinc-binding domain-containing protein</fullName>
    </recommendedName>
</protein>
<keyword evidence="2" id="KW-1185">Reference proteome</keyword>
<dbReference type="Proteomes" id="UP001141552">
    <property type="component" value="Unassembled WGS sequence"/>
</dbReference>
<dbReference type="EMBL" id="JAKUCV010005074">
    <property type="protein sequence ID" value="KAJ4832792.1"/>
    <property type="molecule type" value="Genomic_DNA"/>
</dbReference>
<gene>
    <name evidence="1" type="ORF">Tsubulata_002525</name>
</gene>
<accession>A0A9Q0FLU1</accession>
<name>A0A9Q0FLU1_9ROSI</name>
<evidence type="ECO:0000313" key="1">
    <source>
        <dbReference type="EMBL" id="KAJ4832792.1"/>
    </source>
</evidence>
<proteinExistence type="predicted"/>
<organism evidence="1 2">
    <name type="scientific">Turnera subulata</name>
    <dbReference type="NCBI Taxonomy" id="218843"/>
    <lineage>
        <taxon>Eukaryota</taxon>
        <taxon>Viridiplantae</taxon>
        <taxon>Streptophyta</taxon>
        <taxon>Embryophyta</taxon>
        <taxon>Tracheophyta</taxon>
        <taxon>Spermatophyta</taxon>
        <taxon>Magnoliopsida</taxon>
        <taxon>eudicotyledons</taxon>
        <taxon>Gunneridae</taxon>
        <taxon>Pentapetalae</taxon>
        <taxon>rosids</taxon>
        <taxon>fabids</taxon>
        <taxon>Malpighiales</taxon>
        <taxon>Passifloraceae</taxon>
        <taxon>Turnera</taxon>
    </lineage>
</organism>
<reference evidence="1" key="2">
    <citation type="journal article" date="2023" name="Plants (Basel)">
        <title>Annotation of the Turnera subulata (Passifloraceae) Draft Genome Reveals the S-Locus Evolved after the Divergence of Turneroideae from Passifloroideae in a Stepwise Manner.</title>
        <authorList>
            <person name="Henning P.M."/>
            <person name="Roalson E.H."/>
            <person name="Mir W."/>
            <person name="McCubbin A.G."/>
            <person name="Shore J.S."/>
        </authorList>
    </citation>
    <scope>NUCLEOTIDE SEQUENCE</scope>
    <source>
        <strain evidence="1">F60SS</strain>
    </source>
</reference>
<dbReference type="OrthoDB" id="970342at2759"/>
<evidence type="ECO:0008006" key="3">
    <source>
        <dbReference type="Google" id="ProtNLM"/>
    </source>
</evidence>
<comment type="caution">
    <text evidence="1">The sequence shown here is derived from an EMBL/GenBank/DDBJ whole genome shotgun (WGS) entry which is preliminary data.</text>
</comment>
<sequence>MVGCPFCEEFPETRDHLFVKCQFVWNLWCQLCRWWGVSWCCPQSLEELYTQWPGLVGNNRARAPWVVVFFVNIWNLWVSRNKLVFEAKVVDWGKMLESVWFKATQPSYCYDLSTLLINAESALAWNGPGCTFVLK</sequence>